<dbReference type="HOGENOM" id="CLU_1011303_0_0_6"/>
<evidence type="ECO:0000313" key="1">
    <source>
        <dbReference type="EMBL" id="EJP73275.1"/>
    </source>
</evidence>
<evidence type="ECO:0000313" key="2">
    <source>
        <dbReference type="Proteomes" id="UP000010116"/>
    </source>
</evidence>
<accession>J4X136</accession>
<organism evidence="1 2">
    <name type="scientific">SAR86 cluster bacterium SAR86B</name>
    <dbReference type="NCBI Taxonomy" id="1123867"/>
    <lineage>
        <taxon>Bacteria</taxon>
        <taxon>Pseudomonadati</taxon>
        <taxon>Pseudomonadota</taxon>
        <taxon>Gammaproteobacteria</taxon>
        <taxon>SAR86 cluster</taxon>
    </lineage>
</organism>
<protein>
    <submittedName>
        <fullName evidence="1">Uncharacterized protein</fullName>
    </submittedName>
</protein>
<gene>
    <name evidence="1" type="ORF">NT02SARS_1624</name>
</gene>
<name>J4X136_9GAMM</name>
<dbReference type="EMBL" id="JH611173">
    <property type="protein sequence ID" value="EJP73275.1"/>
    <property type="molecule type" value="Genomic_DNA"/>
</dbReference>
<dbReference type="Proteomes" id="UP000010116">
    <property type="component" value="Unassembled WGS sequence"/>
</dbReference>
<sequence>MTDIVNNFLLMYQGNHEMINNVNRFKILFHAKRGIQELNYDALNEIKALELTVYDDLKFVLPSDYVNWVKLSLFKDNVIRDLVENIQVQSATQYVQSGSSTFTYDGSNNVNTQTSSLDTSRTDGSLKSIYLNDVREEAVNPGCNNCEDDIYESRIGARYGLNTETANFNPTFTIDKANGVINFDSTMANQQCILQYISDGMENGNDANIKVNKLFEDYLYAYIKYSLLNNKFGVQEYIVNRARKDKQALLRNAKIRLNNIHPSRLLMNLRGENKWIK</sequence>
<dbReference type="AlphaFoldDB" id="J4X136"/>
<reference evidence="1 2" key="1">
    <citation type="journal article" date="2012" name="ISME J.">
        <title>Genomic insights to SAR86, an abundant and uncultivated marine bacterial lineage.</title>
        <authorList>
            <person name="Dupont C.L."/>
            <person name="Rusch D.B."/>
            <person name="Yooseph S."/>
            <person name="Lombardo M.J."/>
            <person name="Richter R.A."/>
            <person name="Valas R."/>
            <person name="Novotny M."/>
            <person name="Yee-Greenbaum J."/>
            <person name="Selengut J.D."/>
            <person name="Haft D.H."/>
            <person name="Halpern A.L."/>
            <person name="Lasken R.S."/>
            <person name="Nealson K."/>
            <person name="Friedman R."/>
            <person name="Venter J.C."/>
        </authorList>
    </citation>
    <scope>NUCLEOTIDE SEQUENCE [LARGE SCALE GENOMIC DNA]</scope>
</reference>
<proteinExistence type="predicted"/>